<evidence type="ECO:0000313" key="9">
    <source>
        <dbReference type="Proteomes" id="UP001056384"/>
    </source>
</evidence>
<keyword evidence="3" id="KW-0812">Transmembrane</keyword>
<keyword evidence="2" id="KW-0813">Transport</keyword>
<evidence type="ECO:0000256" key="2">
    <source>
        <dbReference type="ARBA" id="ARBA00022448"/>
    </source>
</evidence>
<dbReference type="EMBL" id="CP099420">
    <property type="protein sequence ID" value="USW50764.1"/>
    <property type="molecule type" value="Genomic_DNA"/>
</dbReference>
<dbReference type="InterPro" id="IPR003445">
    <property type="entry name" value="Cat_transpt"/>
</dbReference>
<keyword evidence="4" id="KW-1133">Transmembrane helix</keyword>
<dbReference type="GO" id="GO:0140107">
    <property type="term" value="F:high-affinity potassium ion transmembrane transporter activity"/>
    <property type="evidence" value="ECO:0007669"/>
    <property type="project" value="TreeGrafter"/>
</dbReference>
<dbReference type="PANTHER" id="PTHR31064">
    <property type="entry name" value="POTASSIUM TRANSPORT PROTEIN DDB_G0292412-RELATED"/>
    <property type="match status" value="1"/>
</dbReference>
<dbReference type="GO" id="GO:1990573">
    <property type="term" value="P:potassium ion import across plasma membrane"/>
    <property type="evidence" value="ECO:0007669"/>
    <property type="project" value="TreeGrafter"/>
</dbReference>
<dbReference type="InterPro" id="IPR051143">
    <property type="entry name" value="TrkH_K-transport"/>
</dbReference>
<evidence type="ECO:0000256" key="7">
    <source>
        <dbReference type="SAM" id="MobiDB-lite"/>
    </source>
</evidence>
<dbReference type="OrthoDB" id="9999863at2759"/>
<name>A0A9Q9AK17_9PEZI</name>
<keyword evidence="6" id="KW-0472">Membrane</keyword>
<dbReference type="AlphaFoldDB" id="A0A9Q9AK17"/>
<dbReference type="PANTHER" id="PTHR31064:SF30">
    <property type="entry name" value="HIGH-AFFINITY POTASSIUM TRANSPORT PROTEIN-RELATED"/>
    <property type="match status" value="1"/>
</dbReference>
<reference evidence="8" key="1">
    <citation type="submission" date="2022-06" db="EMBL/GenBank/DDBJ databases">
        <title>Complete genome sequences of two strains of the flax pathogen Septoria linicola.</title>
        <authorList>
            <person name="Lapalu N."/>
            <person name="Simon A."/>
            <person name="Demenou B."/>
            <person name="Paumier D."/>
            <person name="Guillot M.-P."/>
            <person name="Gout L."/>
            <person name="Valade R."/>
        </authorList>
    </citation>
    <scope>NUCLEOTIDE SEQUENCE</scope>
    <source>
        <strain evidence="8">SE15195</strain>
    </source>
</reference>
<comment type="subcellular location">
    <subcellularLocation>
        <location evidence="1">Membrane</location>
        <topology evidence="1">Multi-pass membrane protein</topology>
    </subcellularLocation>
</comment>
<gene>
    <name evidence="8" type="ORF">Slin15195_G040830</name>
</gene>
<dbReference type="GO" id="GO:0005886">
    <property type="term" value="C:plasma membrane"/>
    <property type="evidence" value="ECO:0007669"/>
    <property type="project" value="TreeGrafter"/>
</dbReference>
<evidence type="ECO:0000313" key="8">
    <source>
        <dbReference type="EMBL" id="USW50764.1"/>
    </source>
</evidence>
<dbReference type="Pfam" id="PF02386">
    <property type="entry name" value="TrkH"/>
    <property type="match status" value="2"/>
</dbReference>
<dbReference type="GO" id="GO:0030007">
    <property type="term" value="P:intracellular potassium ion homeostasis"/>
    <property type="evidence" value="ECO:0007669"/>
    <property type="project" value="TreeGrafter"/>
</dbReference>
<proteinExistence type="predicted"/>
<feature type="region of interest" description="Disordered" evidence="7">
    <location>
        <begin position="331"/>
        <end position="360"/>
    </location>
</feature>
<evidence type="ECO:0000256" key="4">
    <source>
        <dbReference type="ARBA" id="ARBA00022989"/>
    </source>
</evidence>
<evidence type="ECO:0000256" key="6">
    <source>
        <dbReference type="ARBA" id="ARBA00023136"/>
    </source>
</evidence>
<evidence type="ECO:0000256" key="5">
    <source>
        <dbReference type="ARBA" id="ARBA00023065"/>
    </source>
</evidence>
<accession>A0A9Q9AK17</accession>
<organism evidence="8 9">
    <name type="scientific">Septoria linicola</name>
    <dbReference type="NCBI Taxonomy" id="215465"/>
    <lineage>
        <taxon>Eukaryota</taxon>
        <taxon>Fungi</taxon>
        <taxon>Dikarya</taxon>
        <taxon>Ascomycota</taxon>
        <taxon>Pezizomycotina</taxon>
        <taxon>Dothideomycetes</taxon>
        <taxon>Dothideomycetidae</taxon>
        <taxon>Mycosphaerellales</taxon>
        <taxon>Mycosphaerellaceae</taxon>
        <taxon>Septoria</taxon>
    </lineage>
</organism>
<evidence type="ECO:0000256" key="3">
    <source>
        <dbReference type="ARBA" id="ARBA00022692"/>
    </source>
</evidence>
<dbReference type="Proteomes" id="UP001056384">
    <property type="component" value="Chromosome 3"/>
</dbReference>
<keyword evidence="5" id="KW-0406">Ion transport</keyword>
<evidence type="ECO:0000256" key="1">
    <source>
        <dbReference type="ARBA" id="ARBA00004141"/>
    </source>
</evidence>
<keyword evidence="9" id="KW-1185">Reference proteome</keyword>
<protein>
    <submittedName>
        <fullName evidence="8">Cation transporter</fullName>
    </submittedName>
</protein>
<sequence length="599" mass="65029">MACRKLLRIAIPGCFGMGSTTADTVQSRPHAVGTALVAADVYCACFNVVPLSGLYFYQQVVIYLAMVFCSDMTIALFSPAAKYLSLEQVIMDHRRQMKSKASSGTTSRPGSFAMLTNNSVVSTSQSSEAGPDDIPLQQLSQPDPVISIPVTESVNIEPHAEGHGQMQQTLPTTEPPTVWDTLLAGPGANPAATLEPVNPVDSTVTELPSPQPTENGWIARNSEFVGPTPEEREDLYLEESPASRLLLRSMVELDLIFGAVGTVPVTLMVRLRYPHLAAESGVDPTWAGIFMAASATTNTGLNLLDAGVTKFDDDPVPLLLLTILIAGATSSSTPAENSRKTKAHQDPAIPPRPPSTATDRFAAKWSRAKRALMGYFTTISNRHAGMLLMPLTEVNSAYWPVVYIFTLIGIWPYAITLRNSNVLQERSLGHSMPIYAGDNRNRDHPGLVARIAQTFMPRSIQPSNTGWNLIYEQLAAQQSYGALNFVFFSTVLVFIEGIQKVDDPARWFKLLFEAGSAYAGTGMSMPADGSSTSLSAEFNVGGKLTIMYLMFMGRHRGLPVALDFSIHLSSDELAEAEEDDGRAKQERIRARARALLAEV</sequence>